<comment type="similarity">
    <text evidence="1">Belongs to the shaker potassium channel beta subunit family.</text>
</comment>
<dbReference type="InterPro" id="IPR005399">
    <property type="entry name" value="K_chnl_volt-dep_bsu_KCNAB-rel"/>
</dbReference>
<sequence length="178" mass="20311">MGKAIRKLNWKRSNFVISTKGEGGMNEQGLSGKHIAEGTKDCLECLQLDYVDLLIIIIRPKKFWIQAHRPDTETPMEETVRASNYVIERGWSGIQNKSQIDAYRIAEKLGLINCKSQHNTFHRENIKKEYLTLYAKYGFGIAVWSPLDSGILTGKYNNQIPADFCLSAKENTYPRALK</sequence>
<gene>
    <name evidence="5" type="ORF">HK100_001316</name>
</gene>
<evidence type="ECO:0000256" key="3">
    <source>
        <dbReference type="ARBA" id="ARBA00023002"/>
    </source>
</evidence>
<evidence type="ECO:0000256" key="1">
    <source>
        <dbReference type="ARBA" id="ARBA00006515"/>
    </source>
</evidence>
<dbReference type="Proteomes" id="UP001211907">
    <property type="component" value="Unassembled WGS sequence"/>
</dbReference>
<proteinExistence type="inferred from homology"/>
<dbReference type="GO" id="GO:0016491">
    <property type="term" value="F:oxidoreductase activity"/>
    <property type="evidence" value="ECO:0007669"/>
    <property type="project" value="UniProtKB-KW"/>
</dbReference>
<feature type="non-terminal residue" evidence="5">
    <location>
        <position position="1"/>
    </location>
</feature>
<dbReference type="Pfam" id="PF00248">
    <property type="entry name" value="Aldo_ket_red"/>
    <property type="match status" value="1"/>
</dbReference>
<dbReference type="SUPFAM" id="SSF51430">
    <property type="entry name" value="NAD(P)-linked oxidoreductase"/>
    <property type="match status" value="1"/>
</dbReference>
<dbReference type="AlphaFoldDB" id="A0AAD5SX60"/>
<keyword evidence="3" id="KW-0560">Oxidoreductase</keyword>
<dbReference type="EMBL" id="JADGJH010001286">
    <property type="protein sequence ID" value="KAJ3115513.1"/>
    <property type="molecule type" value="Genomic_DNA"/>
</dbReference>
<organism evidence="5 6">
    <name type="scientific">Physocladia obscura</name>
    <dbReference type="NCBI Taxonomy" id="109957"/>
    <lineage>
        <taxon>Eukaryota</taxon>
        <taxon>Fungi</taxon>
        <taxon>Fungi incertae sedis</taxon>
        <taxon>Chytridiomycota</taxon>
        <taxon>Chytridiomycota incertae sedis</taxon>
        <taxon>Chytridiomycetes</taxon>
        <taxon>Chytridiales</taxon>
        <taxon>Chytriomycetaceae</taxon>
        <taxon>Physocladia</taxon>
    </lineage>
</organism>
<dbReference type="Gene3D" id="3.20.20.100">
    <property type="entry name" value="NADP-dependent oxidoreductase domain"/>
    <property type="match status" value="1"/>
</dbReference>
<accession>A0AAD5SX60</accession>
<keyword evidence="2" id="KW-0521">NADP</keyword>
<keyword evidence="6" id="KW-1185">Reference proteome</keyword>
<dbReference type="InterPro" id="IPR023210">
    <property type="entry name" value="NADP_OxRdtase_dom"/>
</dbReference>
<evidence type="ECO:0000313" key="6">
    <source>
        <dbReference type="Proteomes" id="UP001211907"/>
    </source>
</evidence>
<evidence type="ECO:0000259" key="4">
    <source>
        <dbReference type="Pfam" id="PF00248"/>
    </source>
</evidence>
<dbReference type="PANTHER" id="PTHR43150:SF2">
    <property type="entry name" value="HYPERKINETIC, ISOFORM M"/>
    <property type="match status" value="1"/>
</dbReference>
<protein>
    <recommendedName>
        <fullName evidence="4">NADP-dependent oxidoreductase domain-containing protein</fullName>
    </recommendedName>
</protein>
<dbReference type="PANTHER" id="PTHR43150">
    <property type="entry name" value="HYPERKINETIC, ISOFORM M"/>
    <property type="match status" value="1"/>
</dbReference>
<reference evidence="5" key="1">
    <citation type="submission" date="2020-05" db="EMBL/GenBank/DDBJ databases">
        <title>Phylogenomic resolution of chytrid fungi.</title>
        <authorList>
            <person name="Stajich J.E."/>
            <person name="Amses K."/>
            <person name="Simmons R."/>
            <person name="Seto K."/>
            <person name="Myers J."/>
            <person name="Bonds A."/>
            <person name="Quandt C.A."/>
            <person name="Barry K."/>
            <person name="Liu P."/>
            <person name="Grigoriev I."/>
            <person name="Longcore J.E."/>
            <person name="James T.Y."/>
        </authorList>
    </citation>
    <scope>NUCLEOTIDE SEQUENCE</scope>
    <source>
        <strain evidence="5">JEL0513</strain>
    </source>
</reference>
<name>A0AAD5SX60_9FUNG</name>
<evidence type="ECO:0000256" key="2">
    <source>
        <dbReference type="ARBA" id="ARBA00022857"/>
    </source>
</evidence>
<dbReference type="InterPro" id="IPR036812">
    <property type="entry name" value="NAD(P)_OxRdtase_dom_sf"/>
</dbReference>
<comment type="caution">
    <text evidence="5">The sequence shown here is derived from an EMBL/GenBank/DDBJ whole genome shotgun (WGS) entry which is preliminary data.</text>
</comment>
<feature type="domain" description="NADP-dependent oxidoreductase" evidence="4">
    <location>
        <begin position="2"/>
        <end position="162"/>
    </location>
</feature>
<evidence type="ECO:0000313" key="5">
    <source>
        <dbReference type="EMBL" id="KAJ3115513.1"/>
    </source>
</evidence>